<evidence type="ECO:0000259" key="6">
    <source>
        <dbReference type="PROSITE" id="PS50011"/>
    </source>
</evidence>
<reference evidence="7" key="1">
    <citation type="submission" date="2018-06" db="EMBL/GenBank/DDBJ databases">
        <authorList>
            <person name="Zhirakovskaya E."/>
        </authorList>
    </citation>
    <scope>NUCLEOTIDE SEQUENCE</scope>
</reference>
<evidence type="ECO:0000256" key="4">
    <source>
        <dbReference type="ARBA" id="ARBA00022840"/>
    </source>
</evidence>
<organism evidence="7">
    <name type="scientific">hydrothermal vent metagenome</name>
    <dbReference type="NCBI Taxonomy" id="652676"/>
    <lineage>
        <taxon>unclassified sequences</taxon>
        <taxon>metagenomes</taxon>
        <taxon>ecological metagenomes</taxon>
    </lineage>
</organism>
<dbReference type="Gene3D" id="1.10.510.10">
    <property type="entry name" value="Transferase(Phosphotransferase) domain 1"/>
    <property type="match status" value="1"/>
</dbReference>
<dbReference type="SUPFAM" id="SSF56112">
    <property type="entry name" value="Protein kinase-like (PK-like)"/>
    <property type="match status" value="1"/>
</dbReference>
<dbReference type="PROSITE" id="PS00108">
    <property type="entry name" value="PROTEIN_KINASE_ST"/>
    <property type="match status" value="1"/>
</dbReference>
<sequence>MSQKIDRYEIRGKIGEGAMGEVFQAYDTQTERDVAIKMLSARSLQGDHLKRFKREARTIANLEHPSVVPLYDFHLTEGEEPPFLVMRHMTGGTLADKIRNGPLPMDEAYQILRRIGEALDAAHSRGLVHRDLKPANILLDQDGYAYLADFGVVKDDMAAESLTSGGQPGTIPYMSPEQIKGETLDNRSDIYSLGVVVFEMLTGKLPFAGNLNTIVQGHIHEPVPSVFTIVDHLSEEVDEVLRKAMAKEPTARFRKASHLSRLLEAASQSPSAYLSTRDALANSADDESEFRLAYPPIKDVSDTAPSPLLPGTVKSSETRRWQLLAAGLTAVLLVFFAWFGLTQVNQDQGVVAINPTSVPTATEIVETVSIPTIEIPEQTPIPDTILVLQEASSAIWQSGDEVERIPEDGR</sequence>
<keyword evidence="5" id="KW-1133">Transmembrane helix</keyword>
<dbReference type="PROSITE" id="PS00107">
    <property type="entry name" value="PROTEIN_KINASE_ATP"/>
    <property type="match status" value="1"/>
</dbReference>
<protein>
    <recommendedName>
        <fullName evidence="6">Protein kinase domain-containing protein</fullName>
    </recommendedName>
</protein>
<dbReference type="InterPro" id="IPR008271">
    <property type="entry name" value="Ser/Thr_kinase_AS"/>
</dbReference>
<dbReference type="CDD" id="cd14014">
    <property type="entry name" value="STKc_PknB_like"/>
    <property type="match status" value="1"/>
</dbReference>
<keyword evidence="5" id="KW-0472">Membrane</keyword>
<dbReference type="EMBL" id="UOEU01000531">
    <property type="protein sequence ID" value="VAW34342.1"/>
    <property type="molecule type" value="Genomic_DNA"/>
</dbReference>
<dbReference type="InterPro" id="IPR000719">
    <property type="entry name" value="Prot_kinase_dom"/>
</dbReference>
<evidence type="ECO:0000256" key="1">
    <source>
        <dbReference type="ARBA" id="ARBA00022679"/>
    </source>
</evidence>
<keyword evidence="4" id="KW-0067">ATP-binding</keyword>
<dbReference type="Pfam" id="PF00069">
    <property type="entry name" value="Pkinase"/>
    <property type="match status" value="1"/>
</dbReference>
<evidence type="ECO:0000256" key="2">
    <source>
        <dbReference type="ARBA" id="ARBA00022741"/>
    </source>
</evidence>
<feature type="non-terminal residue" evidence="7">
    <location>
        <position position="410"/>
    </location>
</feature>
<evidence type="ECO:0000313" key="7">
    <source>
        <dbReference type="EMBL" id="VAW34342.1"/>
    </source>
</evidence>
<keyword evidence="5" id="KW-0812">Transmembrane</keyword>
<proteinExistence type="predicted"/>
<evidence type="ECO:0000256" key="5">
    <source>
        <dbReference type="SAM" id="Phobius"/>
    </source>
</evidence>
<keyword evidence="2" id="KW-0547">Nucleotide-binding</keyword>
<dbReference type="PANTHER" id="PTHR43289:SF6">
    <property type="entry name" value="SERINE_THREONINE-PROTEIN KINASE NEKL-3"/>
    <property type="match status" value="1"/>
</dbReference>
<accession>A0A3B0V6D9</accession>
<dbReference type="InterPro" id="IPR011009">
    <property type="entry name" value="Kinase-like_dom_sf"/>
</dbReference>
<dbReference type="PANTHER" id="PTHR43289">
    <property type="entry name" value="MITOGEN-ACTIVATED PROTEIN KINASE KINASE KINASE 20-RELATED"/>
    <property type="match status" value="1"/>
</dbReference>
<dbReference type="GO" id="GO:0004674">
    <property type="term" value="F:protein serine/threonine kinase activity"/>
    <property type="evidence" value="ECO:0007669"/>
    <property type="project" value="TreeGrafter"/>
</dbReference>
<dbReference type="InterPro" id="IPR017441">
    <property type="entry name" value="Protein_kinase_ATP_BS"/>
</dbReference>
<dbReference type="AlphaFoldDB" id="A0A3B0V6D9"/>
<name>A0A3B0V6D9_9ZZZZ</name>
<dbReference type="PROSITE" id="PS50011">
    <property type="entry name" value="PROTEIN_KINASE_DOM"/>
    <property type="match status" value="1"/>
</dbReference>
<gene>
    <name evidence="7" type="ORF">MNBD_CHLOROFLEXI01-3469</name>
</gene>
<keyword evidence="3" id="KW-0418">Kinase</keyword>
<evidence type="ECO:0000256" key="3">
    <source>
        <dbReference type="ARBA" id="ARBA00022777"/>
    </source>
</evidence>
<dbReference type="SMART" id="SM00220">
    <property type="entry name" value="S_TKc"/>
    <property type="match status" value="1"/>
</dbReference>
<keyword evidence="1" id="KW-0808">Transferase</keyword>
<feature type="domain" description="Protein kinase" evidence="6">
    <location>
        <begin position="8"/>
        <end position="274"/>
    </location>
</feature>
<feature type="transmembrane region" description="Helical" evidence="5">
    <location>
        <begin position="323"/>
        <end position="341"/>
    </location>
</feature>
<dbReference type="GO" id="GO:0005524">
    <property type="term" value="F:ATP binding"/>
    <property type="evidence" value="ECO:0007669"/>
    <property type="project" value="UniProtKB-KW"/>
</dbReference>